<dbReference type="AlphaFoldDB" id="A0A9J6QR83"/>
<name>A0A9J6QR83_9FIRM</name>
<evidence type="ECO:0000256" key="1">
    <source>
        <dbReference type="SAM" id="Phobius"/>
    </source>
</evidence>
<accession>A0A9J6QR83</accession>
<comment type="caution">
    <text evidence="2">The sequence shown here is derived from an EMBL/GenBank/DDBJ whole genome shotgun (WGS) entry which is preliminary data.</text>
</comment>
<keyword evidence="1" id="KW-0472">Membrane</keyword>
<sequence length="164" mass="17920">MGWLMQTKGSIVSQTFTLLESVGNLRANLVCDVALFDDQIIIKECVTKNSATLKYDQITGVECGYKDEIVEKNKSVIGRAVAGGLLLGGIGAVVGGMSGVGKKQKKKTIKYFIISYTASDDTDQFLLFEDTQFFKTKKIINTIKELAKLEDDPPASKEPTTTQL</sequence>
<protein>
    <submittedName>
        <fullName evidence="2">Uncharacterized protein</fullName>
    </submittedName>
</protein>
<evidence type="ECO:0000313" key="3">
    <source>
        <dbReference type="Proteomes" id="UP001065549"/>
    </source>
</evidence>
<keyword evidence="3" id="KW-1185">Reference proteome</keyword>
<evidence type="ECO:0000313" key="2">
    <source>
        <dbReference type="EMBL" id="MCU7379753.1"/>
    </source>
</evidence>
<dbReference type="EMBL" id="JAOSHN010000006">
    <property type="protein sequence ID" value="MCU7379753.1"/>
    <property type="molecule type" value="Genomic_DNA"/>
</dbReference>
<dbReference type="Proteomes" id="UP001065549">
    <property type="component" value="Unassembled WGS sequence"/>
</dbReference>
<dbReference type="RefSeq" id="WP_269478654.1">
    <property type="nucleotide sequence ID" value="NZ_JAOSHN010000006.1"/>
</dbReference>
<organism evidence="2 3">
    <name type="scientific">Hominibacterium faecale</name>
    <dbReference type="NCBI Taxonomy" id="2839743"/>
    <lineage>
        <taxon>Bacteria</taxon>
        <taxon>Bacillati</taxon>
        <taxon>Bacillota</taxon>
        <taxon>Clostridia</taxon>
        <taxon>Peptostreptococcales</taxon>
        <taxon>Anaerovoracaceae</taxon>
        <taxon>Hominibacterium</taxon>
    </lineage>
</organism>
<keyword evidence="1" id="KW-1133">Transmembrane helix</keyword>
<keyword evidence="1" id="KW-0812">Transmembrane</keyword>
<feature type="transmembrane region" description="Helical" evidence="1">
    <location>
        <begin position="76"/>
        <end position="100"/>
    </location>
</feature>
<proteinExistence type="predicted"/>
<reference evidence="2" key="1">
    <citation type="submission" date="2022-09" db="EMBL/GenBank/DDBJ databases">
        <title>Culturomic study of gut microbiota in children with autism spectrum disorder.</title>
        <authorList>
            <person name="Efimov B.A."/>
            <person name="Chaplin A.V."/>
            <person name="Sokolova S.R."/>
            <person name="Pikina A.P."/>
            <person name="Korzhanova M."/>
            <person name="Belova V."/>
            <person name="Korostin D."/>
        </authorList>
    </citation>
    <scope>NUCLEOTIDE SEQUENCE</scope>
    <source>
        <strain evidence="2">ASD5510</strain>
    </source>
</reference>
<gene>
    <name evidence="2" type="ORF">OBO34_15510</name>
</gene>